<dbReference type="HOGENOM" id="CLU_1632778_0_0_6"/>
<dbReference type="AlphaFoldDB" id="D4F4B3"/>
<name>D4F4B3_EDWTA</name>
<comment type="caution">
    <text evidence="1">The sequence shown here is derived from an EMBL/GenBank/DDBJ whole genome shotgun (WGS) entry which is preliminary data.</text>
</comment>
<evidence type="ECO:0000313" key="2">
    <source>
        <dbReference type="Proteomes" id="UP000003692"/>
    </source>
</evidence>
<evidence type="ECO:0000313" key="1">
    <source>
        <dbReference type="EMBL" id="EFE23401.1"/>
    </source>
</evidence>
<dbReference type="EMBL" id="ADGK01000091">
    <property type="protein sequence ID" value="EFE23401.1"/>
    <property type="molecule type" value="Genomic_DNA"/>
</dbReference>
<protein>
    <submittedName>
        <fullName evidence="1">Uncharacterized protein</fullName>
    </submittedName>
</protein>
<dbReference type="Proteomes" id="UP000003692">
    <property type="component" value="Unassembled WGS sequence"/>
</dbReference>
<reference evidence="1 2" key="1">
    <citation type="submission" date="2010-02" db="EMBL/GenBank/DDBJ databases">
        <authorList>
            <person name="Weinstock G."/>
            <person name="Sodergren E."/>
            <person name="Clifton S."/>
            <person name="Fulton L."/>
            <person name="Fulton B."/>
            <person name="Courtney L."/>
            <person name="Fronick C."/>
            <person name="Harrison M."/>
            <person name="Strong C."/>
            <person name="Farmer C."/>
            <person name="Delahaunty K."/>
            <person name="Markovic C."/>
            <person name="Hall O."/>
            <person name="Minx P."/>
            <person name="Tomlinson C."/>
            <person name="Mitreva M."/>
            <person name="Nelson J."/>
            <person name="Hou S."/>
            <person name="Wollam A."/>
            <person name="Pepin K.H."/>
            <person name="Johnson M."/>
            <person name="Bhonagiri V."/>
            <person name="Zhang X."/>
            <person name="Suruliraj S."/>
            <person name="Warren W."/>
            <person name="Chinwalla A."/>
            <person name="Mardis E.R."/>
            <person name="Wilson R.K."/>
        </authorList>
    </citation>
    <scope>NUCLEOTIDE SEQUENCE [LARGE SCALE GENOMIC DNA]</scope>
    <source>
        <strain evidence="1 2">ATCC 23685</strain>
    </source>
</reference>
<proteinExistence type="predicted"/>
<accession>D4F4B3</accession>
<gene>
    <name evidence="1" type="ORF">EDWATA_01585</name>
</gene>
<organism evidence="1 2">
    <name type="scientific">Edwardsiella tarda ATCC 23685</name>
    <dbReference type="NCBI Taxonomy" id="500638"/>
    <lineage>
        <taxon>Bacteria</taxon>
        <taxon>Pseudomonadati</taxon>
        <taxon>Pseudomonadota</taxon>
        <taxon>Gammaproteobacteria</taxon>
        <taxon>Enterobacterales</taxon>
        <taxon>Hafniaceae</taxon>
        <taxon>Edwardsiella</taxon>
    </lineage>
</organism>
<sequence length="162" mass="17756">MVIHETTHECGDLGAGLQTRGHLRTTQIQVAVLQAILFAVSLVKVQRQRLGAVDEGQTMAKDFDLPGRHLAVTLTLRASTHGAGDLHAKLVTQLRGLTESILMIRIKEHLHHPFAVTQIDEDQTTQVAAAMYPTAQGHFLAHMGQIQLPAIISTHNDILWLA</sequence>